<keyword evidence="1" id="KW-0732">Signal</keyword>
<sequence length="175" mass="19379">MNGSRLIIGSLLLLSLTACDSSGDFADLQAYMNEVRARPKAPIEPLPKFQPYEAFTYSASAMRSPFQPPVRIDLQKRQKGSAQIKPDESRPRQFLEGFNIEVFQMVGLLANGNGRFALVNGAGGVHRIKVGDYLGRNHGRIVGINDDRVEVVEIVPDGEGGWLERPRTLTLKERS</sequence>
<protein>
    <submittedName>
        <fullName evidence="2">Type IV pilus assembly protein PilP</fullName>
    </submittedName>
</protein>
<gene>
    <name evidence="2" type="ORF">SAMN05216201_102290</name>
</gene>
<dbReference type="OrthoDB" id="5296580at2"/>
<accession>A0A1H6TNV8</accession>
<dbReference type="RefSeq" id="WP_090307068.1">
    <property type="nucleotide sequence ID" value="NZ_FNZE01000002.1"/>
</dbReference>
<proteinExistence type="predicted"/>
<organism evidence="2 3">
    <name type="scientific">Pseudomonas linyingensis</name>
    <dbReference type="NCBI Taxonomy" id="915471"/>
    <lineage>
        <taxon>Bacteria</taxon>
        <taxon>Pseudomonadati</taxon>
        <taxon>Pseudomonadota</taxon>
        <taxon>Gammaproteobacteria</taxon>
        <taxon>Pseudomonadales</taxon>
        <taxon>Pseudomonadaceae</taxon>
        <taxon>Pseudomonas</taxon>
    </lineage>
</organism>
<dbReference type="Proteomes" id="UP000242930">
    <property type="component" value="Unassembled WGS sequence"/>
</dbReference>
<evidence type="ECO:0000256" key="1">
    <source>
        <dbReference type="SAM" id="SignalP"/>
    </source>
</evidence>
<keyword evidence="3" id="KW-1185">Reference proteome</keyword>
<feature type="chain" id="PRO_5017444381" evidence="1">
    <location>
        <begin position="27"/>
        <end position="175"/>
    </location>
</feature>
<feature type="signal peptide" evidence="1">
    <location>
        <begin position="1"/>
        <end position="26"/>
    </location>
</feature>
<dbReference type="PROSITE" id="PS51257">
    <property type="entry name" value="PROKAR_LIPOPROTEIN"/>
    <property type="match status" value="1"/>
</dbReference>
<evidence type="ECO:0000313" key="3">
    <source>
        <dbReference type="Proteomes" id="UP000242930"/>
    </source>
</evidence>
<name>A0A1H6TNV8_9PSED</name>
<evidence type="ECO:0000313" key="2">
    <source>
        <dbReference type="EMBL" id="SEI80986.1"/>
    </source>
</evidence>
<dbReference type="PIRSF" id="PIRSF016481">
    <property type="entry name" value="Pilus_assembly_PilP"/>
    <property type="match status" value="1"/>
</dbReference>
<dbReference type="Gene3D" id="2.30.30.830">
    <property type="match status" value="1"/>
</dbReference>
<dbReference type="AlphaFoldDB" id="A0A1H6TNV8"/>
<reference evidence="3" key="1">
    <citation type="submission" date="2016-10" db="EMBL/GenBank/DDBJ databases">
        <authorList>
            <person name="Varghese N."/>
            <person name="Submissions S."/>
        </authorList>
    </citation>
    <scope>NUCLEOTIDE SEQUENCE [LARGE SCALE GENOMIC DNA]</scope>
    <source>
        <strain evidence="3">LMG 25967</strain>
    </source>
</reference>
<dbReference type="Pfam" id="PF04351">
    <property type="entry name" value="PilP"/>
    <property type="match status" value="1"/>
</dbReference>
<dbReference type="InterPro" id="IPR007446">
    <property type="entry name" value="PilP"/>
</dbReference>
<dbReference type="EMBL" id="FNZE01000002">
    <property type="protein sequence ID" value="SEI80986.1"/>
    <property type="molecule type" value="Genomic_DNA"/>
</dbReference>
<dbReference type="STRING" id="915471.SAMN05216201_102290"/>